<dbReference type="InterPro" id="IPR003370">
    <property type="entry name" value="Chromate_transpt"/>
</dbReference>
<comment type="caution">
    <text evidence="9">The sequence shown here is derived from an EMBL/GenBank/DDBJ whole genome shotgun (WGS) entry which is preliminary data.</text>
</comment>
<evidence type="ECO:0000256" key="1">
    <source>
        <dbReference type="ARBA" id="ARBA00004651"/>
    </source>
</evidence>
<accession>A0ABP1GFI4</accession>
<evidence type="ECO:0000256" key="3">
    <source>
        <dbReference type="ARBA" id="ARBA00022475"/>
    </source>
</evidence>
<keyword evidence="5 8" id="KW-1133">Transmembrane helix</keyword>
<feature type="transmembrane region" description="Helical" evidence="8">
    <location>
        <begin position="156"/>
        <end position="176"/>
    </location>
</feature>
<feature type="compositionally biased region" description="Basic and acidic residues" evidence="7">
    <location>
        <begin position="1"/>
        <end position="11"/>
    </location>
</feature>
<dbReference type="Pfam" id="PF02417">
    <property type="entry name" value="Chromate_transp"/>
    <property type="match status" value="2"/>
</dbReference>
<feature type="region of interest" description="Disordered" evidence="7">
    <location>
        <begin position="1"/>
        <end position="28"/>
    </location>
</feature>
<dbReference type="InterPro" id="IPR014047">
    <property type="entry name" value="Chr_Tranpt_l_chain"/>
</dbReference>
<proteinExistence type="inferred from homology"/>
<dbReference type="Proteomes" id="UP001497392">
    <property type="component" value="Unassembled WGS sequence"/>
</dbReference>
<name>A0ABP1GFI4_9CHLO</name>
<dbReference type="EMBL" id="CAXHTA020000021">
    <property type="protein sequence ID" value="CAL5230035.1"/>
    <property type="molecule type" value="Genomic_DNA"/>
</dbReference>
<keyword evidence="3" id="KW-1003">Cell membrane</keyword>
<feature type="transmembrane region" description="Helical" evidence="8">
    <location>
        <begin position="217"/>
        <end position="248"/>
    </location>
</feature>
<feature type="transmembrane region" description="Helical" evidence="8">
    <location>
        <begin position="268"/>
        <end position="290"/>
    </location>
</feature>
<evidence type="ECO:0000256" key="2">
    <source>
        <dbReference type="ARBA" id="ARBA00005262"/>
    </source>
</evidence>
<protein>
    <submittedName>
        <fullName evidence="9">G13480 protein</fullName>
    </submittedName>
</protein>
<evidence type="ECO:0000256" key="6">
    <source>
        <dbReference type="ARBA" id="ARBA00023136"/>
    </source>
</evidence>
<feature type="transmembrane region" description="Helical" evidence="8">
    <location>
        <begin position="463"/>
        <end position="481"/>
    </location>
</feature>
<evidence type="ECO:0000256" key="4">
    <source>
        <dbReference type="ARBA" id="ARBA00022692"/>
    </source>
</evidence>
<evidence type="ECO:0000256" key="8">
    <source>
        <dbReference type="SAM" id="Phobius"/>
    </source>
</evidence>
<feature type="transmembrane region" description="Helical" evidence="8">
    <location>
        <begin position="182"/>
        <end position="205"/>
    </location>
</feature>
<feature type="transmembrane region" description="Helical" evidence="8">
    <location>
        <begin position="345"/>
        <end position="370"/>
    </location>
</feature>
<keyword evidence="6 8" id="KW-0472">Membrane</keyword>
<feature type="transmembrane region" description="Helical" evidence="8">
    <location>
        <begin position="412"/>
        <end position="433"/>
    </location>
</feature>
<reference evidence="9 10" key="1">
    <citation type="submission" date="2024-06" db="EMBL/GenBank/DDBJ databases">
        <authorList>
            <person name="Kraege A."/>
            <person name="Thomma B."/>
        </authorList>
    </citation>
    <scope>NUCLEOTIDE SEQUENCE [LARGE SCALE GENOMIC DNA]</scope>
</reference>
<evidence type="ECO:0000256" key="7">
    <source>
        <dbReference type="SAM" id="MobiDB-lite"/>
    </source>
</evidence>
<dbReference type="PANTHER" id="PTHR33567:SF3">
    <property type="entry name" value="CHROMATE ION TRANSPORTER (EUROFUNG)"/>
    <property type="match status" value="1"/>
</dbReference>
<keyword evidence="4 8" id="KW-0812">Transmembrane</keyword>
<feature type="transmembrane region" description="Helical" evidence="8">
    <location>
        <begin position="439"/>
        <end position="456"/>
    </location>
</feature>
<evidence type="ECO:0000256" key="5">
    <source>
        <dbReference type="ARBA" id="ARBA00022989"/>
    </source>
</evidence>
<evidence type="ECO:0000313" key="10">
    <source>
        <dbReference type="Proteomes" id="UP001497392"/>
    </source>
</evidence>
<dbReference type="PIRSF" id="PIRSF004810">
    <property type="entry name" value="ChrA"/>
    <property type="match status" value="1"/>
</dbReference>
<gene>
    <name evidence="9" type="primary">g13480</name>
    <name evidence="9" type="ORF">VP750_LOCUS11941</name>
</gene>
<sequence length="483" mass="51797">MAALTDGHDASRAQAPGNIPIRDAATPPECSNPQHIIKVKLDVIDRSAVISKFIEPVGGQETASHVLEGVASVPMTYSAIIRQFTWLGWVAFGGPSAHIALFQKIFVEKLRWVTASLYLEFLALSQCLPGPSSTQVSFVLGVVGKGVTGGLISGTLFQYPGFLIASLVGAGAASFLRDPAPWLHGLLSGLSAVGIALVASAAVSLTYGTCKDRVTMIINAVAALFSFYYPQTWIFPALILAGGLVTLYTQRKKVSAAAHADQMVKLGVSKAVGLVLIFLWLAVLVVTIVLRRHTSYEARKELHWWEAFYRTGSIIFGGGQVVLPLLQNEVVATGWILEQDFLTGFALVQAMPGPLFNFAAYLGAVIAYNAGVNRAIGIFTCWIALFAPGIMLIYGVMPWWGSFRRFQIYRRMLPGINSAAVGLIVGAVFSLTFQIYKHSPFPTTSICIGIIGYALVDCIKCPAPLAVLVGGVCGVIGWAAHMY</sequence>
<dbReference type="PANTHER" id="PTHR33567">
    <property type="entry name" value="CHROMATE ION TRANSPORTER (EUROFUNG)"/>
    <property type="match status" value="1"/>
</dbReference>
<keyword evidence="10" id="KW-1185">Reference proteome</keyword>
<evidence type="ECO:0000313" key="9">
    <source>
        <dbReference type="EMBL" id="CAL5230035.1"/>
    </source>
</evidence>
<comment type="subcellular location">
    <subcellularLocation>
        <location evidence="1">Cell membrane</location>
        <topology evidence="1">Multi-pass membrane protein</topology>
    </subcellularLocation>
</comment>
<comment type="similarity">
    <text evidence="2">Belongs to the chromate ion transporter (CHR) (TC 2.A.51) family.</text>
</comment>
<dbReference type="NCBIfam" id="TIGR00937">
    <property type="entry name" value="2A51"/>
    <property type="match status" value="1"/>
</dbReference>
<organism evidence="9 10">
    <name type="scientific">Coccomyxa viridis</name>
    <dbReference type="NCBI Taxonomy" id="1274662"/>
    <lineage>
        <taxon>Eukaryota</taxon>
        <taxon>Viridiplantae</taxon>
        <taxon>Chlorophyta</taxon>
        <taxon>core chlorophytes</taxon>
        <taxon>Trebouxiophyceae</taxon>
        <taxon>Trebouxiophyceae incertae sedis</taxon>
        <taxon>Coccomyxaceae</taxon>
        <taxon>Coccomyxa</taxon>
    </lineage>
</organism>
<feature type="transmembrane region" description="Helical" evidence="8">
    <location>
        <begin position="376"/>
        <end position="400"/>
    </location>
</feature>